<dbReference type="InterPro" id="IPR003848">
    <property type="entry name" value="DUF218"/>
</dbReference>
<name>W5W2R8_9PSEU</name>
<reference evidence="3 4" key="1">
    <citation type="journal article" date="2014" name="BMC Genomics">
        <title>Complete genome sequence of producer of the glycopeptide antibiotic Aculeximycin Kutzneria albida DSM 43870T, a representative of minor genus of Pseudonocardiaceae.</title>
        <authorList>
            <person name="Rebets Y."/>
            <person name="Tokovenko B."/>
            <person name="Lushchyk I."/>
            <person name="Ruckert C."/>
            <person name="Zaburannyi N."/>
            <person name="Bechthold A."/>
            <person name="Kalinowski J."/>
            <person name="Luzhetskyy A."/>
        </authorList>
    </citation>
    <scope>NUCLEOTIDE SEQUENCE [LARGE SCALE GENOMIC DNA]</scope>
    <source>
        <strain evidence="3">DSM 43870</strain>
    </source>
</reference>
<protein>
    <recommendedName>
        <fullName evidence="2">DUF218 domain-containing protein</fullName>
    </recommendedName>
</protein>
<keyword evidence="1" id="KW-0472">Membrane</keyword>
<sequence>MAFVSGVTVRRFLLRGVLGAVLVVALVIGGTAFRVWQVARIDDRTQVDVAIVLGTAQYDGRPSDAFRARLEHAKTLYDDGVAKNLLTVGGRQAGDNYTEAQAGQMWLTANGVPADKIVAVGQGSDTLASLRAVAPVYRERGWESAVVVSDPWHSLRSQTMAHDTGISAGVSPTHSGPMVQTRQTQFQQIVRETGALLFYRLSKSPADELGASIS</sequence>
<keyword evidence="1" id="KW-0812">Transmembrane</keyword>
<dbReference type="PATRIC" id="fig|1449976.3.peg.1723"/>
<feature type="domain" description="DUF218" evidence="2">
    <location>
        <begin position="48"/>
        <end position="193"/>
    </location>
</feature>
<keyword evidence="1" id="KW-1133">Transmembrane helix</keyword>
<organism evidence="3 4">
    <name type="scientific">Kutzneria albida DSM 43870</name>
    <dbReference type="NCBI Taxonomy" id="1449976"/>
    <lineage>
        <taxon>Bacteria</taxon>
        <taxon>Bacillati</taxon>
        <taxon>Actinomycetota</taxon>
        <taxon>Actinomycetes</taxon>
        <taxon>Pseudonocardiales</taxon>
        <taxon>Pseudonocardiaceae</taxon>
        <taxon>Kutzneria</taxon>
    </lineage>
</organism>
<dbReference type="GO" id="GO:0005886">
    <property type="term" value="C:plasma membrane"/>
    <property type="evidence" value="ECO:0007669"/>
    <property type="project" value="TreeGrafter"/>
</dbReference>
<dbReference type="InterPro" id="IPR014729">
    <property type="entry name" value="Rossmann-like_a/b/a_fold"/>
</dbReference>
<dbReference type="Gene3D" id="3.40.50.620">
    <property type="entry name" value="HUPs"/>
    <property type="match status" value="1"/>
</dbReference>
<dbReference type="RefSeq" id="WP_025355297.1">
    <property type="nucleotide sequence ID" value="NZ_CP007155.1"/>
</dbReference>
<dbReference type="Proteomes" id="UP000019225">
    <property type="component" value="Chromosome"/>
</dbReference>
<gene>
    <name evidence="3" type="ORF">KALB_1724</name>
</gene>
<dbReference type="OrthoDB" id="9782395at2"/>
<dbReference type="Pfam" id="PF02698">
    <property type="entry name" value="DUF218"/>
    <property type="match status" value="1"/>
</dbReference>
<dbReference type="HOGENOM" id="CLU_051474_3_0_11"/>
<keyword evidence="4" id="KW-1185">Reference proteome</keyword>
<evidence type="ECO:0000313" key="3">
    <source>
        <dbReference type="EMBL" id="AHH95095.1"/>
    </source>
</evidence>
<dbReference type="InterPro" id="IPR051599">
    <property type="entry name" value="Cell_Envelope_Assoc"/>
</dbReference>
<dbReference type="KEGG" id="kal:KALB_1724"/>
<feature type="transmembrane region" description="Helical" evidence="1">
    <location>
        <begin position="12"/>
        <end position="36"/>
    </location>
</feature>
<dbReference type="PANTHER" id="PTHR30336">
    <property type="entry name" value="INNER MEMBRANE PROTEIN, PROBABLE PERMEASE"/>
    <property type="match status" value="1"/>
</dbReference>
<dbReference type="STRING" id="1449976.KALB_1724"/>
<proteinExistence type="predicted"/>
<evidence type="ECO:0000259" key="2">
    <source>
        <dbReference type="Pfam" id="PF02698"/>
    </source>
</evidence>
<dbReference type="CDD" id="cd06259">
    <property type="entry name" value="YdcF-like"/>
    <property type="match status" value="1"/>
</dbReference>
<dbReference type="eggNOG" id="COG1434">
    <property type="taxonomic scope" value="Bacteria"/>
</dbReference>
<dbReference type="EMBL" id="CP007155">
    <property type="protein sequence ID" value="AHH95095.1"/>
    <property type="molecule type" value="Genomic_DNA"/>
</dbReference>
<dbReference type="AlphaFoldDB" id="W5W2R8"/>
<dbReference type="PANTHER" id="PTHR30336:SF20">
    <property type="entry name" value="DUF218 DOMAIN-CONTAINING PROTEIN"/>
    <property type="match status" value="1"/>
</dbReference>
<accession>W5W2R8</accession>
<evidence type="ECO:0000256" key="1">
    <source>
        <dbReference type="SAM" id="Phobius"/>
    </source>
</evidence>
<evidence type="ECO:0000313" key="4">
    <source>
        <dbReference type="Proteomes" id="UP000019225"/>
    </source>
</evidence>